<feature type="transmembrane region" description="Helical" evidence="6">
    <location>
        <begin position="263"/>
        <end position="286"/>
    </location>
</feature>
<dbReference type="InterPro" id="IPR050746">
    <property type="entry name" value="DAACS"/>
</dbReference>
<dbReference type="GO" id="GO:0005886">
    <property type="term" value="C:plasma membrane"/>
    <property type="evidence" value="ECO:0007669"/>
    <property type="project" value="TreeGrafter"/>
</dbReference>
<dbReference type="Gene3D" id="1.10.3860.10">
    <property type="entry name" value="Sodium:dicarboxylate symporter"/>
    <property type="match status" value="1"/>
</dbReference>
<evidence type="ECO:0000313" key="8">
    <source>
        <dbReference type="Proteomes" id="UP000230066"/>
    </source>
</evidence>
<comment type="caution">
    <text evidence="7">The sequence shown here is derived from an EMBL/GenBank/DDBJ whole genome shotgun (WGS) entry which is preliminary data.</text>
</comment>
<dbReference type="Proteomes" id="UP000230066">
    <property type="component" value="Unassembled WGS sequence"/>
</dbReference>
<evidence type="ECO:0000256" key="5">
    <source>
        <dbReference type="ARBA" id="ARBA00023136"/>
    </source>
</evidence>
<keyword evidence="8" id="KW-1185">Reference proteome</keyword>
<dbReference type="InterPro" id="IPR036458">
    <property type="entry name" value="Na:dicarbo_symporter_sf"/>
</dbReference>
<dbReference type="GO" id="GO:0015501">
    <property type="term" value="F:glutamate:sodium symporter activity"/>
    <property type="evidence" value="ECO:0007669"/>
    <property type="project" value="TreeGrafter"/>
</dbReference>
<feature type="transmembrane region" description="Helical" evidence="6">
    <location>
        <begin position="78"/>
        <end position="103"/>
    </location>
</feature>
<dbReference type="InterPro" id="IPR001991">
    <property type="entry name" value="Na-dicarboxylate_symporter"/>
</dbReference>
<comment type="subcellular location">
    <subcellularLocation>
        <location evidence="1 6">Membrane</location>
        <topology evidence="1 6">Multi-pass membrane protein</topology>
    </subcellularLocation>
</comment>
<accession>A0A4E0RY03</accession>
<feature type="transmembrane region" description="Helical" evidence="6">
    <location>
        <begin position="194"/>
        <end position="218"/>
    </location>
</feature>
<dbReference type="SUPFAM" id="SSF118215">
    <property type="entry name" value="Proton glutamate symport protein"/>
    <property type="match status" value="1"/>
</dbReference>
<dbReference type="GO" id="GO:0015175">
    <property type="term" value="F:neutral L-amino acid transmembrane transporter activity"/>
    <property type="evidence" value="ECO:0007669"/>
    <property type="project" value="TreeGrafter"/>
</dbReference>
<proteinExistence type="inferred from homology"/>
<evidence type="ECO:0000256" key="4">
    <source>
        <dbReference type="ARBA" id="ARBA00022989"/>
    </source>
</evidence>
<dbReference type="EMBL" id="JXXN02002145">
    <property type="protein sequence ID" value="THD23442.1"/>
    <property type="molecule type" value="Genomic_DNA"/>
</dbReference>
<evidence type="ECO:0000256" key="2">
    <source>
        <dbReference type="ARBA" id="ARBA00022448"/>
    </source>
</evidence>
<keyword evidence="2 6" id="KW-0813">Transport</keyword>
<keyword evidence="4 6" id="KW-1133">Transmembrane helix</keyword>
<dbReference type="GO" id="GO:0005313">
    <property type="term" value="F:L-glutamate transmembrane transporter activity"/>
    <property type="evidence" value="ECO:0007669"/>
    <property type="project" value="TreeGrafter"/>
</dbReference>
<evidence type="ECO:0000313" key="7">
    <source>
        <dbReference type="EMBL" id="THD23442.1"/>
    </source>
</evidence>
<name>A0A4E0RY03_FASHE</name>
<gene>
    <name evidence="7" type="ORF">D915_005867</name>
</gene>
<evidence type="ECO:0000256" key="3">
    <source>
        <dbReference type="ARBA" id="ARBA00022692"/>
    </source>
</evidence>
<dbReference type="AlphaFoldDB" id="A0A4E0RY03"/>
<dbReference type="Pfam" id="PF00375">
    <property type="entry name" value="SDF"/>
    <property type="match status" value="2"/>
</dbReference>
<keyword evidence="6" id="KW-0769">Symport</keyword>
<feature type="transmembrane region" description="Helical" evidence="6">
    <location>
        <begin position="115"/>
        <end position="145"/>
    </location>
</feature>
<evidence type="ECO:0000256" key="6">
    <source>
        <dbReference type="RuleBase" id="RU361216"/>
    </source>
</evidence>
<protein>
    <recommendedName>
        <fullName evidence="6">Amino acid transporter</fullName>
    </recommendedName>
</protein>
<organism evidence="7 8">
    <name type="scientific">Fasciola hepatica</name>
    <name type="common">Liver fluke</name>
    <dbReference type="NCBI Taxonomy" id="6192"/>
    <lineage>
        <taxon>Eukaryota</taxon>
        <taxon>Metazoa</taxon>
        <taxon>Spiralia</taxon>
        <taxon>Lophotrochozoa</taxon>
        <taxon>Platyhelminthes</taxon>
        <taxon>Trematoda</taxon>
        <taxon>Digenea</taxon>
        <taxon>Plagiorchiida</taxon>
        <taxon>Echinostomata</taxon>
        <taxon>Echinostomatoidea</taxon>
        <taxon>Fasciolidae</taxon>
        <taxon>Fasciola</taxon>
    </lineage>
</organism>
<evidence type="ECO:0000256" key="1">
    <source>
        <dbReference type="ARBA" id="ARBA00004141"/>
    </source>
</evidence>
<dbReference type="PANTHER" id="PTHR11958">
    <property type="entry name" value="SODIUM/DICARBOXYLATE SYMPORTER-RELATED"/>
    <property type="match status" value="1"/>
</dbReference>
<comment type="caution">
    <text evidence="6">Lacks conserved residue(s) required for the propagation of feature annotation.</text>
</comment>
<keyword evidence="3 6" id="KW-0812">Transmembrane</keyword>
<sequence>MVPDNIIKTLLSSVVTTHVREPTFGAVDVNDTDVIYHRQVGSSNGPNILGVLTSSLVLGLVAGSRLEKTQPLIALAEAVTEVMTVLVGIIIQLLPLAMISLIASALATVDSLENGVIALSLLVACSLCFSLILSIVVFPLIHAMFVRRNLFAVYKAMYRPLITAFCTTSSLVTLPDLFKVCDQLGVEPYIVRTLAPFLTSFNANGSSAFIASAVCFIAQVTGFPLNVAQMIGIGFTHSSCRFHCFLSLISLHPPPLPSFLAGFNVMALPAVPSASIITVFLIIRVFQIPEQAVSLLFIVEFINDRLRTVTNVMSHANCIMTVHYLTVRHRNSNKLDPIVVQFAFHKDLQGSTTMSQQVSGDSVTQNSLADSEEKIDQPFCVTIS</sequence>
<reference evidence="7" key="1">
    <citation type="submission" date="2019-03" db="EMBL/GenBank/DDBJ databases">
        <title>Improved annotation for the trematode Fasciola hepatica.</title>
        <authorList>
            <person name="Choi Y.-J."/>
            <person name="Martin J."/>
            <person name="Mitreva M."/>
        </authorList>
    </citation>
    <scope>NUCLEOTIDE SEQUENCE [LARGE SCALE GENOMIC DNA]</scope>
</reference>
<dbReference type="PANTHER" id="PTHR11958:SF63">
    <property type="entry name" value="AMINO ACID TRANSPORTER"/>
    <property type="match status" value="1"/>
</dbReference>
<keyword evidence="5 6" id="KW-0472">Membrane</keyword>
<comment type="similarity">
    <text evidence="6">Belongs to the dicarboxylate/amino acid:cation symporter (DAACS) (TC 2.A.23) family.</text>
</comment>